<dbReference type="AlphaFoldDB" id="A0A8X6GEC7"/>
<dbReference type="Pfam" id="PF03981">
    <property type="entry name" value="Ubiq_cyt_C_chap"/>
    <property type="match status" value="1"/>
</dbReference>
<reference evidence="3" key="1">
    <citation type="submission" date="2020-07" db="EMBL/GenBank/DDBJ databases">
        <title>Multicomponent nature underlies the extraordinary mechanical properties of spider dragline silk.</title>
        <authorList>
            <person name="Kono N."/>
            <person name="Nakamura H."/>
            <person name="Mori M."/>
            <person name="Yoshida Y."/>
            <person name="Ohtoshi R."/>
            <person name="Malay A.D."/>
            <person name="Moran D.A.P."/>
            <person name="Tomita M."/>
            <person name="Numata K."/>
            <person name="Arakawa K."/>
        </authorList>
    </citation>
    <scope>NUCLEOTIDE SEQUENCE</scope>
</reference>
<evidence type="ECO:0000256" key="1">
    <source>
        <dbReference type="ARBA" id="ARBA00006407"/>
    </source>
</evidence>
<proteinExistence type="inferred from homology"/>
<dbReference type="GO" id="GO:0034551">
    <property type="term" value="P:mitochondrial respiratory chain complex III assembly"/>
    <property type="evidence" value="ECO:0007669"/>
    <property type="project" value="TreeGrafter"/>
</dbReference>
<evidence type="ECO:0000313" key="3">
    <source>
        <dbReference type="EMBL" id="GFR01424.1"/>
    </source>
</evidence>
<name>A0A8X6GEC7_TRICU</name>
<feature type="domain" description="Ubiquinol-cytochrome c chaperone" evidence="2">
    <location>
        <begin position="156"/>
        <end position="289"/>
    </location>
</feature>
<comment type="similarity">
    <text evidence="1">Belongs to the CBP3 family.</text>
</comment>
<dbReference type="InterPro" id="IPR007129">
    <property type="entry name" value="Ubiqinol_cyt_c_chaperone_CPB3"/>
</dbReference>
<evidence type="ECO:0000313" key="4">
    <source>
        <dbReference type="Proteomes" id="UP000887116"/>
    </source>
</evidence>
<dbReference type="PANTHER" id="PTHR12184">
    <property type="entry name" value="UBIQUINOL-CYTOCHROME C REDUCTASE COMPLEX ASSEMBLY FACTOR 1 FAMILY MEMBER"/>
    <property type="match status" value="1"/>
</dbReference>
<accession>A0A8X6GEC7</accession>
<dbReference type="InterPro" id="IPR021150">
    <property type="entry name" value="Ubiq_cyt_c_chap"/>
</dbReference>
<organism evidence="3 4">
    <name type="scientific">Trichonephila clavata</name>
    <name type="common">Joro spider</name>
    <name type="synonym">Nephila clavata</name>
    <dbReference type="NCBI Taxonomy" id="2740835"/>
    <lineage>
        <taxon>Eukaryota</taxon>
        <taxon>Metazoa</taxon>
        <taxon>Ecdysozoa</taxon>
        <taxon>Arthropoda</taxon>
        <taxon>Chelicerata</taxon>
        <taxon>Arachnida</taxon>
        <taxon>Araneae</taxon>
        <taxon>Araneomorphae</taxon>
        <taxon>Entelegynae</taxon>
        <taxon>Araneoidea</taxon>
        <taxon>Nephilidae</taxon>
        <taxon>Trichonephila</taxon>
    </lineage>
</organism>
<protein>
    <submittedName>
        <fullName evidence="3">Ubiquinol-cytochrome-c reductase complex assembly factor 1</fullName>
    </submittedName>
</protein>
<gene>
    <name evidence="3" type="primary">uqcc1</name>
    <name evidence="3" type="ORF">TNCT_297171</name>
</gene>
<evidence type="ECO:0000259" key="2">
    <source>
        <dbReference type="Pfam" id="PF03981"/>
    </source>
</evidence>
<dbReference type="GO" id="GO:0005739">
    <property type="term" value="C:mitochondrion"/>
    <property type="evidence" value="ECO:0007669"/>
    <property type="project" value="TreeGrafter"/>
</dbReference>
<dbReference type="PANTHER" id="PTHR12184:SF1">
    <property type="entry name" value="UBIQUINOL-CYTOCHROME-C REDUCTASE COMPLEX ASSEMBLY FACTOR 1"/>
    <property type="match status" value="1"/>
</dbReference>
<keyword evidence="4" id="KW-1185">Reference proteome</keyword>
<comment type="caution">
    <text evidence="3">The sequence shown here is derived from an EMBL/GenBank/DDBJ whole genome shotgun (WGS) entry which is preliminary data.</text>
</comment>
<dbReference type="EMBL" id="BMAO01015388">
    <property type="protein sequence ID" value="GFR01424.1"/>
    <property type="molecule type" value="Genomic_DNA"/>
</dbReference>
<dbReference type="Proteomes" id="UP000887116">
    <property type="component" value="Unassembled WGS sequence"/>
</dbReference>
<dbReference type="OrthoDB" id="4007at2759"/>
<sequence length="311" mass="36024">MLAWRLRLESERFECTYPSRPTANADWVLCTWYYDVEQILVMYTSSFLRFRILHSKIGFYMRYVKTCNISNKLFSLNGQQLILKDPLCYGNKVASPSEYEKLSTSVILKGSDVSRLGKFKRKIFDALSSSSKIKLGAVVAYEKCADSLDYSEFFSYFSLPDTFQSWFLTLQLHVWMCSTVIVSESNGKIFRNRLIDSMWNDVELRLNNLKEIRSSARKEYLSDMVEQFQAALISYDEGLHSHDVVLAAAAWRTIYGFRPVDPRILEALVLYIRKQVDHLDSLNSADVMFKGTIEFLPLQNIVSNITFKNTL</sequence>